<dbReference type="GO" id="GO:0006491">
    <property type="term" value="P:N-glycan processing"/>
    <property type="evidence" value="ECO:0007669"/>
    <property type="project" value="TreeGrafter"/>
</dbReference>
<dbReference type="CDD" id="cd06603">
    <property type="entry name" value="GH31_GANC_GANAB_alpha"/>
    <property type="match status" value="1"/>
</dbReference>
<dbReference type="PANTHER" id="PTHR22762">
    <property type="entry name" value="ALPHA-GLUCOSIDASE"/>
    <property type="match status" value="1"/>
</dbReference>
<evidence type="ECO:0000313" key="8">
    <source>
        <dbReference type="Proteomes" id="UP000267027"/>
    </source>
</evidence>
<evidence type="ECO:0000313" key="7">
    <source>
        <dbReference type="EMBL" id="VDM63745.1"/>
    </source>
</evidence>
<dbReference type="Proteomes" id="UP000267027">
    <property type="component" value="Unassembled WGS sequence"/>
</dbReference>
<evidence type="ECO:0000256" key="3">
    <source>
        <dbReference type="SAM" id="SignalP"/>
    </source>
</evidence>
<evidence type="ECO:0000259" key="5">
    <source>
        <dbReference type="Pfam" id="PF13802"/>
    </source>
</evidence>
<feature type="domain" description="Glycoside hydrolase family 31 TIM barrel" evidence="4">
    <location>
        <begin position="379"/>
        <end position="633"/>
    </location>
</feature>
<sequence>MWWFLILCAGLATFVDTVDRSKFKICDQSAFCKRQRSTAAPTGYEIIEDSVKFNDTAFHAQIKNKDLTLDLFLIALHDSTFRIIIDELPGAIRKRYRPLDCLVESDPKQQKLKRTKTEKATSTLFTEDGHRVVVNNSPFRIDLYSKEILVASINSAGLLMVEPFKKKVLLTDREKGYWEETFKEYKDSKPYGKVEIVILSLIVYSIILLALKQLLINAHSKNDLGRSNQSEESDIALVDMQFAFGLPEHAESLALRDTKNYEPYRLYNLDVFEYELYSPMALYGSVPYMAAVNSKRSLGLLWLNAAETWVDIEYTTADKGPIAVLVEDVDTQAKNVHQINTHFMSETGVIDLFVTLGPQPHDSFRQLAALTGVYPLPPGRKLVTTVDPHIKKDNKYPVYAAAKNEGFFVRKRDGTIYEGNCWPGESSYIDFINPEARKFWADQFAFDKYVGSTKDVYTWNDMNEPSVFSGPEGTMEKDLVHHGGREHREVHNIYAFYNHESTFVGQLARSGGNWRPFVLTRAFFAGSQRTAAVWTGDNRAEWSHLKATIPMLLTLSIAGIPHVGADVGGFFGNPDEELLVRWYQASAFQPFFRAHAHLDSNRREPWLFNQTTTNAIRQAIVKRYQLLPYWYTLFYEHTLTGKPPMRPFWLEFSDDEASYDEDRQWMVGNALLVKPIVEAGAIQVSLYLPGRREIWYDWEDSKPRPSPGAVQSSVTLETIPMYQRGGTVIPFREHVGRSSELMRTAPITLYIALNIKGDFANGTIYFDDGESYAYKNGEYAYWAIIFRREHDYLHTIVNKNLDKRGTMDSDVQIDKIVIRGATFYPRTAHIYLDDFMPESLDFDYDRNNHLMVIKGPNAYVTREFRIDLHS</sequence>
<dbReference type="AlphaFoldDB" id="A0A158PM46"/>
<dbReference type="SUPFAM" id="SSF51011">
    <property type="entry name" value="Glycosyl hydrolase domain"/>
    <property type="match status" value="1"/>
</dbReference>
<accession>A0A158PM46</accession>
<feature type="domain" description="Glycosyl hydrolase family 31 C-terminal" evidence="6">
    <location>
        <begin position="641"/>
        <end position="729"/>
    </location>
</feature>
<dbReference type="Pfam" id="PF13802">
    <property type="entry name" value="Gal_mutarotas_2"/>
    <property type="match status" value="1"/>
</dbReference>
<dbReference type="WBParaSite" id="ACOC_0001215901-mRNA-1">
    <property type="protein sequence ID" value="ACOC_0001215901-mRNA-1"/>
    <property type="gene ID" value="ACOC_0001215901"/>
</dbReference>
<dbReference type="EMBL" id="UYYA01004916">
    <property type="protein sequence ID" value="VDM63745.1"/>
    <property type="molecule type" value="Genomic_DNA"/>
</dbReference>
<reference evidence="9" key="1">
    <citation type="submission" date="2016-04" db="UniProtKB">
        <authorList>
            <consortium name="WormBaseParasite"/>
        </authorList>
    </citation>
    <scope>IDENTIFICATION</scope>
</reference>
<dbReference type="Pfam" id="PF21365">
    <property type="entry name" value="Glyco_hydro_31_3rd"/>
    <property type="match status" value="1"/>
</dbReference>
<dbReference type="GO" id="GO:0005975">
    <property type="term" value="P:carbohydrate metabolic process"/>
    <property type="evidence" value="ECO:0007669"/>
    <property type="project" value="InterPro"/>
</dbReference>
<evidence type="ECO:0000256" key="2">
    <source>
        <dbReference type="RuleBase" id="RU361185"/>
    </source>
</evidence>
<dbReference type="InterPro" id="IPR000322">
    <property type="entry name" value="Glyco_hydro_31_TIM"/>
</dbReference>
<dbReference type="SUPFAM" id="SSF51445">
    <property type="entry name" value="(Trans)glycosidases"/>
    <property type="match status" value="1"/>
</dbReference>
<feature type="chain" id="PRO_5043135129" evidence="3">
    <location>
        <begin position="18"/>
        <end position="870"/>
    </location>
</feature>
<dbReference type="PANTHER" id="PTHR22762:SF145">
    <property type="entry name" value="GLYCOSIDE HYDROLASE FAMILY 31 N-TERMINAL DOMAIN-CONTAINING PROTEIN"/>
    <property type="match status" value="1"/>
</dbReference>
<dbReference type="InterPro" id="IPR048395">
    <property type="entry name" value="Glyco_hydro_31_C"/>
</dbReference>
<dbReference type="OMA" id="NCWPGDS"/>
<dbReference type="GO" id="GO:0030246">
    <property type="term" value="F:carbohydrate binding"/>
    <property type="evidence" value="ECO:0007669"/>
    <property type="project" value="InterPro"/>
</dbReference>
<dbReference type="GO" id="GO:0090599">
    <property type="term" value="F:alpha-glucosidase activity"/>
    <property type="evidence" value="ECO:0007669"/>
    <property type="project" value="TreeGrafter"/>
</dbReference>
<dbReference type="InterPro" id="IPR013780">
    <property type="entry name" value="Glyco_hydro_b"/>
</dbReference>
<dbReference type="Gene3D" id="2.60.40.1760">
    <property type="entry name" value="glycosyl hydrolase (family 31)"/>
    <property type="match status" value="1"/>
</dbReference>
<feature type="signal peptide" evidence="3">
    <location>
        <begin position="1"/>
        <end position="17"/>
    </location>
</feature>
<feature type="domain" description="Glycoside hydrolase family 31 N-terminal" evidence="5">
    <location>
        <begin position="75"/>
        <end position="311"/>
    </location>
</feature>
<keyword evidence="2" id="KW-0326">Glycosidase</keyword>
<keyword evidence="8" id="KW-1185">Reference proteome</keyword>
<dbReference type="OrthoDB" id="3237269at2759"/>
<organism evidence="9">
    <name type="scientific">Angiostrongylus costaricensis</name>
    <name type="common">Nematode worm</name>
    <dbReference type="NCBI Taxonomy" id="334426"/>
    <lineage>
        <taxon>Eukaryota</taxon>
        <taxon>Metazoa</taxon>
        <taxon>Ecdysozoa</taxon>
        <taxon>Nematoda</taxon>
        <taxon>Chromadorea</taxon>
        <taxon>Rhabditida</taxon>
        <taxon>Rhabditina</taxon>
        <taxon>Rhabditomorpha</taxon>
        <taxon>Strongyloidea</taxon>
        <taxon>Metastrongylidae</taxon>
        <taxon>Angiostrongylus</taxon>
    </lineage>
</organism>
<keyword evidence="3" id="KW-0732">Signal</keyword>
<dbReference type="Gene3D" id="2.60.40.1180">
    <property type="entry name" value="Golgi alpha-mannosidase II"/>
    <property type="match status" value="2"/>
</dbReference>
<reference evidence="7 8" key="2">
    <citation type="submission" date="2018-11" db="EMBL/GenBank/DDBJ databases">
        <authorList>
            <consortium name="Pathogen Informatics"/>
        </authorList>
    </citation>
    <scope>NUCLEOTIDE SEQUENCE [LARGE SCALE GENOMIC DNA]</scope>
    <source>
        <strain evidence="7 8">Costa Rica</strain>
    </source>
</reference>
<evidence type="ECO:0000259" key="6">
    <source>
        <dbReference type="Pfam" id="PF21365"/>
    </source>
</evidence>
<evidence type="ECO:0000256" key="1">
    <source>
        <dbReference type="ARBA" id="ARBA00007806"/>
    </source>
</evidence>
<dbReference type="InterPro" id="IPR011013">
    <property type="entry name" value="Gal_mutarotase_sf_dom"/>
</dbReference>
<evidence type="ECO:0000259" key="4">
    <source>
        <dbReference type="Pfam" id="PF01055"/>
    </source>
</evidence>
<dbReference type="Gene3D" id="3.20.20.80">
    <property type="entry name" value="Glycosidases"/>
    <property type="match status" value="1"/>
</dbReference>
<dbReference type="InterPro" id="IPR017853">
    <property type="entry name" value="GH"/>
</dbReference>
<comment type="similarity">
    <text evidence="1 2">Belongs to the glycosyl hydrolase 31 family.</text>
</comment>
<gene>
    <name evidence="7" type="ORF">ACOC_LOCUS12160</name>
</gene>
<keyword evidence="2" id="KW-0378">Hydrolase</keyword>
<dbReference type="InterPro" id="IPR025887">
    <property type="entry name" value="Glyco_hydro_31_N_dom"/>
</dbReference>
<dbReference type="Pfam" id="PF01055">
    <property type="entry name" value="Glyco_hydro_31_2nd"/>
    <property type="match status" value="1"/>
</dbReference>
<dbReference type="STRING" id="334426.A0A158PM46"/>
<proteinExistence type="inferred from homology"/>
<protein>
    <submittedName>
        <fullName evidence="9">Gal_mutarotas_2 domain-containing protein</fullName>
    </submittedName>
</protein>
<dbReference type="SUPFAM" id="SSF74650">
    <property type="entry name" value="Galactose mutarotase-like"/>
    <property type="match status" value="1"/>
</dbReference>
<name>A0A158PM46_ANGCS</name>
<evidence type="ECO:0000313" key="9">
    <source>
        <dbReference type="WBParaSite" id="ACOC_0001215901-mRNA-1"/>
    </source>
</evidence>
<dbReference type="CDD" id="cd14752">
    <property type="entry name" value="GH31_N"/>
    <property type="match status" value="1"/>
</dbReference>